<protein>
    <recommendedName>
        <fullName evidence="4">Mediator complex subunit 15 KIX domain-containing protein</fullName>
    </recommendedName>
</protein>
<evidence type="ECO:0000256" key="3">
    <source>
        <dbReference type="SAM" id="MobiDB-lite"/>
    </source>
</evidence>
<feature type="region of interest" description="Disordered" evidence="3">
    <location>
        <begin position="802"/>
        <end position="886"/>
    </location>
</feature>
<feature type="compositionally biased region" description="Low complexity" evidence="3">
    <location>
        <begin position="392"/>
        <end position="428"/>
    </location>
</feature>
<feature type="compositionally biased region" description="Low complexity" evidence="3">
    <location>
        <begin position="356"/>
        <end position="365"/>
    </location>
</feature>
<feature type="compositionally biased region" description="Polar residues" evidence="3">
    <location>
        <begin position="184"/>
        <end position="206"/>
    </location>
</feature>
<dbReference type="InterPro" id="IPR036529">
    <property type="entry name" value="KIX_dom_sf"/>
</dbReference>
<sequence length="1534" mass="167925">MNNPNMPNMMGGLRVGAQQNFILYYRKQQQQQQQQKTLQGWQQSVPPELRAQLAHEISSCWRLMKPEMNEMQTMQAAVRFETTTFSSSQTKDQYVSTIKQKLTEMQVLRQRAMAGMTNGLNNPQNAMNPGQMGVMGQSGLQPQRQNTPQQFQSGFPNPQLQRPMQPSPIPMSQSGSNMGVNGAETANPQQNQGNPQVTMQQGQQQRPRFDDFTVTFVMQRLMDQMSLEAKKRFQQDAAALPPDKLQQFKAMGIDPTVFRIRQQAEVMLRSGQVPVGMLQQAAQAANQNRGAMQQGGQQNQMQNQQMNANRQSNQEFDFNALANQQIEALRVQDQGQTVVPASNNPNASQMGSFPGQNAQAGQAQNAALAAQRAHVANLQSINLQRQHAQVQAQARARADQQQQQQAAQARNAGQMLQGQMGGLNLPPGTAQSPAMPMLTRPLAAPGQPGPTTPQQRPQAHIPQMTPQGQGQPQIDPQVATQLMREAQQRAAAAAQGQPLTEQTRMALIPADIDPTIKQHLLKLPDAQFRMTLANYASRRNNVPQNGVLSGGQSASGQPNMMMNSAQALQLGMQNPMMNGNMGNIGRGPGMNNGQQTPNGMGVQQLPMGQHPAMQQQQQQQHQQQQRLAIAQQLLSQNPGIIANTDGKPYPPTVLSVQTRQHVPENVKTWDQLKQWAIRNPNLMSGMAPQRLLLLQVLHFQDMMRQEHNKQNGMAGVRFQPPINGGVVAPPAQMTPGQVSARTPQQQAGMPPLAHMQVTPQELQVFRQRLQPNHAGTTDDQLRQYIMDQKTMRRQQIIDLQAAQQRDQGQPAAPTAMALQQPQVSRPQPTQAQPVQPTPQPKPANKQTQSQQSAQPNAQNNLNRGVKRPHEDAAEPPTEPPTASVAPQAPVMVPSRSQQGVHNLTQEQISKLTPAQQQQMRSQLLKAQDASNNKAPPLPFPPQEELSKRLKDPAREQRYRLMVAEEEQNVPRGQTVQLSPETRAQLELFVKERMINIRKIEYALRIFLAGYDGTDSGSIIRTVIKARVALFRQINHQDGSLNADLSMSPEGFRENIGRILSFVGKIMSRMAADRQQGQSAPAQPNSQQPQPPQSRPQALSARGAQLNAENLRINEMEQTRLKAPQAPTTDRPPFPLGGQSPQGTPAYFEGATAVKELRLPEKKRPRVDSNAHTPTSLPKASPRMGTGKGSSPELKRQPAPMKVEERKPTFRCKNAECEFHGRGFDTQAELETHVSQAHARIDDPMQFALQAMAEYADVDVKTGHAKKGPAVANRGAKPAAAVSRPQPTKAGQTPSLSQNAGTPAGPQAAATPMARVSTQTGIKGSPSASLLKTPQTGAKVATPSTGALAKATPSSVAKPSAKEPEMAVLPGLETEDTLQPLIPTSLLDFTYEEVYSALDANGPFTVLDLKDEDNSWALRSRPSSPIATPDSTSKDTPSTRQSDICENDNLQISLSMKEAAVPLDIPAAWVSAQSGDYPFDANLSDDLTTLGATLPPMDSDELMLFYPDSMTMDFDTLDKTFESMGGSGNSTTWYG</sequence>
<evidence type="ECO:0000313" key="6">
    <source>
        <dbReference type="Proteomes" id="UP000481861"/>
    </source>
</evidence>
<feature type="compositionally biased region" description="Low complexity" evidence="3">
    <location>
        <begin position="1299"/>
        <end position="1313"/>
    </location>
</feature>
<feature type="compositionally biased region" description="Polar residues" evidence="3">
    <location>
        <begin position="1315"/>
        <end position="1335"/>
    </location>
</feature>
<evidence type="ECO:0000313" key="5">
    <source>
        <dbReference type="EMBL" id="KAF2875630.1"/>
    </source>
</evidence>
<gene>
    <name evidence="5" type="ORF">BDV95DRAFT_485268</name>
</gene>
<accession>A0A7C8IJ70</accession>
<keyword evidence="2" id="KW-0539">Nucleus</keyword>
<feature type="compositionally biased region" description="Polar residues" evidence="3">
    <location>
        <begin position="338"/>
        <end position="355"/>
    </location>
</feature>
<dbReference type="Pfam" id="PF16987">
    <property type="entry name" value="KIX_2"/>
    <property type="match status" value="1"/>
</dbReference>
<evidence type="ECO:0000256" key="2">
    <source>
        <dbReference type="ARBA" id="ARBA00023242"/>
    </source>
</evidence>
<comment type="caution">
    <text evidence="5">The sequence shown here is derived from an EMBL/GenBank/DDBJ whole genome shotgun (WGS) entry which is preliminary data.</text>
</comment>
<dbReference type="GO" id="GO:0006355">
    <property type="term" value="P:regulation of DNA-templated transcription"/>
    <property type="evidence" value="ECO:0007669"/>
    <property type="project" value="InterPro"/>
</dbReference>
<feature type="region of interest" description="Disordered" evidence="3">
    <location>
        <begin position="392"/>
        <end position="474"/>
    </location>
</feature>
<feature type="region of interest" description="Disordered" evidence="3">
    <location>
        <begin position="1118"/>
        <end position="1145"/>
    </location>
</feature>
<dbReference type="Proteomes" id="UP000481861">
    <property type="component" value="Unassembled WGS sequence"/>
</dbReference>
<keyword evidence="6" id="KW-1185">Reference proteome</keyword>
<feature type="compositionally biased region" description="Low complexity" evidence="3">
    <location>
        <begin position="141"/>
        <end position="152"/>
    </location>
</feature>
<dbReference type="GO" id="GO:0005634">
    <property type="term" value="C:nucleus"/>
    <property type="evidence" value="ECO:0007669"/>
    <property type="project" value="UniProtKB-SubCell"/>
</dbReference>
<dbReference type="InterPro" id="IPR036546">
    <property type="entry name" value="MED15_KIX"/>
</dbReference>
<dbReference type="EMBL" id="JAADJZ010000004">
    <property type="protein sequence ID" value="KAF2875630.1"/>
    <property type="molecule type" value="Genomic_DNA"/>
</dbReference>
<reference evidence="5 6" key="1">
    <citation type="submission" date="2020-01" db="EMBL/GenBank/DDBJ databases">
        <authorList>
            <consortium name="DOE Joint Genome Institute"/>
            <person name="Haridas S."/>
            <person name="Albert R."/>
            <person name="Binder M."/>
            <person name="Bloem J."/>
            <person name="Labutti K."/>
            <person name="Salamov A."/>
            <person name="Andreopoulos B."/>
            <person name="Baker S.E."/>
            <person name="Barry K."/>
            <person name="Bills G."/>
            <person name="Bluhm B.H."/>
            <person name="Cannon C."/>
            <person name="Castanera R."/>
            <person name="Culley D.E."/>
            <person name="Daum C."/>
            <person name="Ezra D."/>
            <person name="Gonzalez J.B."/>
            <person name="Henrissat B."/>
            <person name="Kuo A."/>
            <person name="Liang C."/>
            <person name="Lipzen A."/>
            <person name="Lutzoni F."/>
            <person name="Magnuson J."/>
            <person name="Mondo S."/>
            <person name="Nolan M."/>
            <person name="Ohm R."/>
            <person name="Pangilinan J."/>
            <person name="Park H.-J.H."/>
            <person name="Ramirez L."/>
            <person name="Alfaro M."/>
            <person name="Sun H."/>
            <person name="Tritt A."/>
            <person name="Yoshinaga Y."/>
            <person name="Zwiers L.-H.L."/>
            <person name="Turgeon B.G."/>
            <person name="Goodwin S.B."/>
            <person name="Spatafora J.W."/>
            <person name="Crous P.W."/>
            <person name="Grigoriev I.V."/>
        </authorList>
    </citation>
    <scope>NUCLEOTIDE SEQUENCE [LARGE SCALE GENOMIC DNA]</scope>
    <source>
        <strain evidence="5 6">CBS 611.86</strain>
    </source>
</reference>
<feature type="compositionally biased region" description="Low complexity" evidence="3">
    <location>
        <begin position="842"/>
        <end position="862"/>
    </location>
</feature>
<feature type="region of interest" description="Disordered" evidence="3">
    <location>
        <begin position="1416"/>
        <end position="1442"/>
    </location>
</feature>
<feature type="compositionally biased region" description="Polar residues" evidence="3">
    <location>
        <begin position="153"/>
        <end position="162"/>
    </location>
</feature>
<feature type="compositionally biased region" description="Basic and acidic residues" evidence="3">
    <location>
        <begin position="1158"/>
        <end position="1168"/>
    </location>
</feature>
<proteinExistence type="predicted"/>
<organism evidence="5 6">
    <name type="scientific">Massariosphaeria phaeospora</name>
    <dbReference type="NCBI Taxonomy" id="100035"/>
    <lineage>
        <taxon>Eukaryota</taxon>
        <taxon>Fungi</taxon>
        <taxon>Dikarya</taxon>
        <taxon>Ascomycota</taxon>
        <taxon>Pezizomycotina</taxon>
        <taxon>Dothideomycetes</taxon>
        <taxon>Pleosporomycetidae</taxon>
        <taxon>Pleosporales</taxon>
        <taxon>Pleosporales incertae sedis</taxon>
        <taxon>Massariosphaeria</taxon>
    </lineage>
</organism>
<feature type="region of interest" description="Disordered" evidence="3">
    <location>
        <begin position="1265"/>
        <end position="1361"/>
    </location>
</feature>
<dbReference type="Gene3D" id="1.10.246.20">
    <property type="entry name" value="Coactivator CBP, KIX domain"/>
    <property type="match status" value="1"/>
</dbReference>
<feature type="compositionally biased region" description="Low complexity" evidence="3">
    <location>
        <begin position="1074"/>
        <end position="1087"/>
    </location>
</feature>
<feature type="compositionally biased region" description="Polar residues" evidence="3">
    <location>
        <begin position="911"/>
        <end position="921"/>
    </location>
</feature>
<feature type="domain" description="Mediator complex subunit 15 KIX" evidence="4">
    <location>
        <begin position="39"/>
        <end position="114"/>
    </location>
</feature>
<feature type="compositionally biased region" description="Polar residues" evidence="3">
    <location>
        <begin position="1284"/>
        <end position="1298"/>
    </location>
</feature>
<feature type="region of interest" description="Disordered" evidence="3">
    <location>
        <begin position="338"/>
        <end position="365"/>
    </location>
</feature>
<feature type="region of interest" description="Disordered" evidence="3">
    <location>
        <begin position="911"/>
        <end position="948"/>
    </location>
</feature>
<name>A0A7C8IJ70_9PLEO</name>
<feature type="region of interest" description="Disordered" evidence="3">
    <location>
        <begin position="122"/>
        <end position="207"/>
    </location>
</feature>
<feature type="compositionally biased region" description="Low complexity" evidence="3">
    <location>
        <begin position="1427"/>
        <end position="1438"/>
    </location>
</feature>
<dbReference type="OrthoDB" id="3918840at2759"/>
<evidence type="ECO:0000259" key="4">
    <source>
        <dbReference type="Pfam" id="PF16987"/>
    </source>
</evidence>
<feature type="region of interest" description="Disordered" evidence="3">
    <location>
        <begin position="1069"/>
        <end position="1101"/>
    </location>
</feature>
<feature type="region of interest" description="Disordered" evidence="3">
    <location>
        <begin position="1158"/>
        <end position="1204"/>
    </location>
</feature>
<evidence type="ECO:0000256" key="1">
    <source>
        <dbReference type="ARBA" id="ARBA00004123"/>
    </source>
</evidence>
<dbReference type="GO" id="GO:0003712">
    <property type="term" value="F:transcription coregulator activity"/>
    <property type="evidence" value="ECO:0007669"/>
    <property type="project" value="InterPro"/>
</dbReference>
<comment type="subcellular location">
    <subcellularLocation>
        <location evidence="1">Nucleus</location>
    </subcellularLocation>
</comment>